<name>A0A5N6LNH0_9ASTR</name>
<protein>
    <submittedName>
        <fullName evidence="1">Uncharacterized protein</fullName>
    </submittedName>
</protein>
<comment type="caution">
    <text evidence="1">The sequence shown here is derived from an EMBL/GenBank/DDBJ whole genome shotgun (WGS) entry which is preliminary data.</text>
</comment>
<dbReference type="EMBL" id="SZYD01000019">
    <property type="protein sequence ID" value="KAD2393780.1"/>
    <property type="molecule type" value="Genomic_DNA"/>
</dbReference>
<dbReference type="AlphaFoldDB" id="A0A5N6LNH0"/>
<dbReference type="Proteomes" id="UP000326396">
    <property type="component" value="Linkage Group LG9"/>
</dbReference>
<keyword evidence="2" id="KW-1185">Reference proteome</keyword>
<reference evidence="1 2" key="1">
    <citation type="submission" date="2019-05" db="EMBL/GenBank/DDBJ databases">
        <title>Mikania micrantha, genome provides insights into the molecular mechanism of rapid growth.</title>
        <authorList>
            <person name="Liu B."/>
        </authorList>
    </citation>
    <scope>NUCLEOTIDE SEQUENCE [LARGE SCALE GENOMIC DNA]</scope>
    <source>
        <strain evidence="1">NLD-2019</strain>
        <tissue evidence="1">Leaf</tissue>
    </source>
</reference>
<evidence type="ECO:0000313" key="1">
    <source>
        <dbReference type="EMBL" id="KAD2393780.1"/>
    </source>
</evidence>
<dbReference type="PANTHER" id="PTHR33413">
    <property type="entry name" value="EXPRESSED PROTEIN"/>
    <property type="match status" value="1"/>
</dbReference>
<dbReference type="OrthoDB" id="747498at2759"/>
<accession>A0A5N6LNH0</accession>
<dbReference type="Pfam" id="PF14009">
    <property type="entry name" value="PADRE"/>
    <property type="match status" value="1"/>
</dbReference>
<dbReference type="PANTHER" id="PTHR33413:SF4">
    <property type="entry name" value="D-RIBOSE-BINDING PERIPLASMIC PROTEIN"/>
    <property type="match status" value="1"/>
</dbReference>
<evidence type="ECO:0000313" key="2">
    <source>
        <dbReference type="Proteomes" id="UP000326396"/>
    </source>
</evidence>
<organism evidence="1 2">
    <name type="scientific">Mikania micrantha</name>
    <name type="common">bitter vine</name>
    <dbReference type="NCBI Taxonomy" id="192012"/>
    <lineage>
        <taxon>Eukaryota</taxon>
        <taxon>Viridiplantae</taxon>
        <taxon>Streptophyta</taxon>
        <taxon>Embryophyta</taxon>
        <taxon>Tracheophyta</taxon>
        <taxon>Spermatophyta</taxon>
        <taxon>Magnoliopsida</taxon>
        <taxon>eudicotyledons</taxon>
        <taxon>Gunneridae</taxon>
        <taxon>Pentapetalae</taxon>
        <taxon>asterids</taxon>
        <taxon>campanulids</taxon>
        <taxon>Asterales</taxon>
        <taxon>Asteraceae</taxon>
        <taxon>Asteroideae</taxon>
        <taxon>Heliantheae alliance</taxon>
        <taxon>Eupatorieae</taxon>
        <taxon>Mikania</taxon>
    </lineage>
</organism>
<proteinExistence type="predicted"/>
<sequence length="126" mass="14270">MGNCQAVDAGALVLVIQHPDGKIERMYRSLTATQVMNINPGHYVSIIIPLPSTDAHQQPLRFTRVKILRPTDTLVLGRSYRLLTTHGTKLQMLIIKHLRWRVMKECSGKGLDLHHQFQDQNHGGLL</sequence>
<dbReference type="InterPro" id="IPR025322">
    <property type="entry name" value="PADRE_dom"/>
</dbReference>
<gene>
    <name evidence="1" type="ORF">E3N88_40757</name>
</gene>